<comment type="similarity">
    <text evidence="2 7">Belongs to the glycosyl hydrolase 27 family.</text>
</comment>
<dbReference type="CDD" id="cd04081">
    <property type="entry name" value="CBM35_galactosidase-like"/>
    <property type="match status" value="1"/>
</dbReference>
<dbReference type="InterPro" id="IPR008979">
    <property type="entry name" value="Galactose-bd-like_sf"/>
</dbReference>
<dbReference type="PROSITE" id="PS51175">
    <property type="entry name" value="CBM6"/>
    <property type="match status" value="1"/>
</dbReference>
<evidence type="ECO:0000256" key="5">
    <source>
        <dbReference type="ARBA" id="ARBA00022801"/>
    </source>
</evidence>
<evidence type="ECO:0000313" key="9">
    <source>
        <dbReference type="EMBL" id="PWY97017.1"/>
    </source>
</evidence>
<evidence type="ECO:0000256" key="6">
    <source>
        <dbReference type="ARBA" id="ARBA00023295"/>
    </source>
</evidence>
<dbReference type="SUPFAM" id="SSF49785">
    <property type="entry name" value="Galactose-binding domain-like"/>
    <property type="match status" value="1"/>
</dbReference>
<dbReference type="Pfam" id="PF17801">
    <property type="entry name" value="Melibiase_C"/>
    <property type="match status" value="1"/>
</dbReference>
<dbReference type="OrthoDB" id="5795902at2759"/>
<reference evidence="9 10" key="1">
    <citation type="journal article" date="2018" name="Mol. Biol. Evol.">
        <title>Broad Genomic Sampling Reveals a Smut Pathogenic Ancestry of the Fungal Clade Ustilaginomycotina.</title>
        <authorList>
            <person name="Kijpornyongpan T."/>
            <person name="Mondo S.J."/>
            <person name="Barry K."/>
            <person name="Sandor L."/>
            <person name="Lee J."/>
            <person name="Lipzen A."/>
            <person name="Pangilinan J."/>
            <person name="LaButti K."/>
            <person name="Hainaut M."/>
            <person name="Henrissat B."/>
            <person name="Grigoriev I.V."/>
            <person name="Spatafora J.W."/>
            <person name="Aime M.C."/>
        </authorList>
    </citation>
    <scope>NUCLEOTIDE SEQUENCE [LARGE SCALE GENOMIC DNA]</scope>
    <source>
        <strain evidence="9 10">MCA 3645</strain>
    </source>
</reference>
<keyword evidence="10" id="KW-1185">Reference proteome</keyword>
<name>A0A317XGK7_9BASI</name>
<dbReference type="GO" id="GO:0004557">
    <property type="term" value="F:alpha-galactosidase activity"/>
    <property type="evidence" value="ECO:0007669"/>
    <property type="project" value="UniProtKB-EC"/>
</dbReference>
<organism evidence="9 10">
    <name type="scientific">Testicularia cyperi</name>
    <dbReference type="NCBI Taxonomy" id="1882483"/>
    <lineage>
        <taxon>Eukaryota</taxon>
        <taxon>Fungi</taxon>
        <taxon>Dikarya</taxon>
        <taxon>Basidiomycota</taxon>
        <taxon>Ustilaginomycotina</taxon>
        <taxon>Ustilaginomycetes</taxon>
        <taxon>Ustilaginales</taxon>
        <taxon>Anthracoideaceae</taxon>
        <taxon>Testicularia</taxon>
    </lineage>
</organism>
<dbReference type="FunFam" id="3.20.20.70:FF:000197">
    <property type="entry name" value="Alpha-galactosidase"/>
    <property type="match status" value="1"/>
</dbReference>
<protein>
    <recommendedName>
        <fullName evidence="3 7">Alpha-galactosidase</fullName>
        <ecNumber evidence="3 7">3.2.1.22</ecNumber>
    </recommendedName>
    <alternativeName>
        <fullName evidence="7">Melibiase</fullName>
    </alternativeName>
</protein>
<keyword evidence="6 7" id="KW-0326">Glycosidase</keyword>
<evidence type="ECO:0000256" key="2">
    <source>
        <dbReference type="ARBA" id="ARBA00009743"/>
    </source>
</evidence>
<feature type="domain" description="CBM6" evidence="8">
    <location>
        <begin position="400"/>
        <end position="533"/>
    </location>
</feature>
<dbReference type="InParanoid" id="A0A317XGK7"/>
<dbReference type="PANTHER" id="PTHR11452">
    <property type="entry name" value="ALPHA-GALACTOSIDASE/ALPHA-N-ACETYLGALACTOSAMINIDASE"/>
    <property type="match status" value="1"/>
</dbReference>
<sequence length="533" mass="56748">MAQSTSVPTPEMGYNTYNAYACSPSDAISRQTMDLMISKGFRDVGYKFFQVDCGWVAKTDQRDANGALQVDSSSFPNGMQAISQYAKSKGLDFGLYSDAGYKMCDTDVPSQRLGSLGHEDADAKLLASFNVTHFKYDNCYADGASSSQNAPKNARTDFPTRFTAMKNALDKVGITRLLICQWGVPYSSSSSGLQGPSVWTKGISTSYRLSDDIAQGWDNVYRILNQAIPIAQNGQTGPGHWADGDLLEVGNNGMTLAEQATHFAFWAMVKSPLVVSTDLSKISSDALAILLNRNLISINQDSLGKPVVLVERRSGDYDLHAGPLANGDVAVLAFDLANVAKTITIRFADLGIESADVLDLWSGTSQSGVSSYAKSVGAHGSSALRLSNIKYAATSAPSLTYIEAEAATLAGGATKASCSGCSGGSNVGYVGKGGTLTFTNVRVKSSEAVIYFDYINADVGFSFVGATNDRTASISVNGATATTVSFPLTGYNWDKDVTKRYKVRLTGFNPNAANTITISNANNYAPNFDRIGF</sequence>
<comment type="catalytic activity">
    <reaction evidence="1 7">
        <text>Hydrolysis of terminal, non-reducing alpha-D-galactose residues in alpha-D-galactosides, including galactose oligosaccharides, galactomannans and galactolipids.</text>
        <dbReference type="EC" id="3.2.1.22"/>
    </reaction>
</comment>
<dbReference type="GO" id="GO:0005975">
    <property type="term" value="P:carbohydrate metabolic process"/>
    <property type="evidence" value="ECO:0007669"/>
    <property type="project" value="InterPro"/>
</dbReference>
<gene>
    <name evidence="9" type="ORF">BCV70DRAFT_167828</name>
</gene>
<proteinExistence type="inferred from homology"/>
<evidence type="ECO:0000313" key="10">
    <source>
        <dbReference type="Proteomes" id="UP000246740"/>
    </source>
</evidence>
<evidence type="ECO:0000256" key="7">
    <source>
        <dbReference type="RuleBase" id="RU361168"/>
    </source>
</evidence>
<dbReference type="GO" id="GO:0030246">
    <property type="term" value="F:carbohydrate binding"/>
    <property type="evidence" value="ECO:0007669"/>
    <property type="project" value="InterPro"/>
</dbReference>
<dbReference type="Gene3D" id="2.60.120.260">
    <property type="entry name" value="Galactose-binding domain-like"/>
    <property type="match status" value="1"/>
</dbReference>
<dbReference type="InterPro" id="IPR013780">
    <property type="entry name" value="Glyco_hydro_b"/>
</dbReference>
<dbReference type="InterPro" id="IPR017853">
    <property type="entry name" value="GH"/>
</dbReference>
<dbReference type="Gene3D" id="2.60.40.1180">
    <property type="entry name" value="Golgi alpha-mannosidase II"/>
    <property type="match status" value="1"/>
</dbReference>
<evidence type="ECO:0000259" key="8">
    <source>
        <dbReference type="PROSITE" id="PS51175"/>
    </source>
</evidence>
<dbReference type="EMBL" id="KZ819227">
    <property type="protein sequence ID" value="PWY97017.1"/>
    <property type="molecule type" value="Genomic_DNA"/>
</dbReference>
<dbReference type="InterPro" id="IPR005084">
    <property type="entry name" value="CBM6"/>
</dbReference>
<dbReference type="Pfam" id="PF16499">
    <property type="entry name" value="Melibiase_2"/>
    <property type="match status" value="1"/>
</dbReference>
<dbReference type="Proteomes" id="UP000246740">
    <property type="component" value="Unassembled WGS sequence"/>
</dbReference>
<dbReference type="AlphaFoldDB" id="A0A317XGK7"/>
<dbReference type="STRING" id="1882483.A0A317XGK7"/>
<dbReference type="SUPFAM" id="SSF51445">
    <property type="entry name" value="(Trans)glycosidases"/>
    <property type="match status" value="1"/>
</dbReference>
<accession>A0A317XGK7</accession>
<keyword evidence="4" id="KW-0732">Signal</keyword>
<evidence type="ECO:0000256" key="1">
    <source>
        <dbReference type="ARBA" id="ARBA00001255"/>
    </source>
</evidence>
<dbReference type="SUPFAM" id="SSF51011">
    <property type="entry name" value="Glycosyl hydrolase domain"/>
    <property type="match status" value="1"/>
</dbReference>
<dbReference type="Gene3D" id="3.20.20.70">
    <property type="entry name" value="Aldolase class I"/>
    <property type="match status" value="1"/>
</dbReference>
<dbReference type="InterPro" id="IPR002241">
    <property type="entry name" value="Glyco_hydro_27"/>
</dbReference>
<keyword evidence="5 7" id="KW-0378">Hydrolase</keyword>
<evidence type="ECO:0000256" key="4">
    <source>
        <dbReference type="ARBA" id="ARBA00022729"/>
    </source>
</evidence>
<dbReference type="CDD" id="cd14792">
    <property type="entry name" value="GH27"/>
    <property type="match status" value="1"/>
</dbReference>
<dbReference type="InterPro" id="IPR041233">
    <property type="entry name" value="Melibiase_C"/>
</dbReference>
<keyword evidence="7" id="KW-1015">Disulfide bond</keyword>
<dbReference type="EC" id="3.2.1.22" evidence="3 7"/>
<dbReference type="PRINTS" id="PR00740">
    <property type="entry name" value="GLHYDRLASE27"/>
</dbReference>
<dbReference type="PANTHER" id="PTHR11452:SF75">
    <property type="entry name" value="ALPHA-GALACTOSIDASE MEL1"/>
    <property type="match status" value="1"/>
</dbReference>
<dbReference type="InterPro" id="IPR013785">
    <property type="entry name" value="Aldolase_TIM"/>
</dbReference>
<evidence type="ECO:0000256" key="3">
    <source>
        <dbReference type="ARBA" id="ARBA00012755"/>
    </source>
</evidence>